<evidence type="ECO:0000259" key="3">
    <source>
        <dbReference type="Pfam" id="PF04892"/>
    </source>
</evidence>
<reference evidence="4" key="1">
    <citation type="submission" date="2024-04" db="EMBL/GenBank/DDBJ databases">
        <authorList>
            <person name="Roder T."/>
            <person name="Oberhansli S."/>
            <person name="Kreuzer M."/>
        </authorList>
    </citation>
    <scope>NUCLEOTIDE SEQUENCE</scope>
    <source>
        <strain evidence="4">LWS13-1.2</strain>
    </source>
</reference>
<dbReference type="EMBL" id="CP151632">
    <property type="protein sequence ID" value="WZO34958.1"/>
    <property type="molecule type" value="Genomic_DNA"/>
</dbReference>
<evidence type="ECO:0000256" key="2">
    <source>
        <dbReference type="SAM" id="Phobius"/>
    </source>
</evidence>
<sequence length="365" mass="37486">MEDRIILAVLAITLGVVVGVLVFVPFVALSFRRRGGFGVGRFLLWGAALVAVMAIWTYTLLPLPDPDAIRCAGVNVDVTGLAAEVRGALARRGAAAATDPAVAQLLLNVLLFVPLGFFIRVLSDRGVGTAVVVGFALSAFVEVTQLTGVWGLYPCAYRVFDVGDLLTNTLGAVLGSLLALAVPRRLRGSPRLPDAGEPQPVTCGRRLLGMVCDGLAAWLLSLSVVVVVQLTLYLLGAEAAVQDGAAASLVGGATPIAVWLVVTLATGGTVGDHAVQLRFAGGPLPVGLARFLRFLGGIGGWLVLIALPGAWTFVATVFAGLSVVLVFTTDGRGLPGIVSGQRVVDAREPEEPDAGPPGAASASGV</sequence>
<feature type="transmembrane region" description="Helical" evidence="2">
    <location>
        <begin position="101"/>
        <end position="119"/>
    </location>
</feature>
<feature type="transmembrane region" description="Helical" evidence="2">
    <location>
        <begin position="256"/>
        <end position="275"/>
    </location>
</feature>
<feature type="compositionally biased region" description="Low complexity" evidence="1">
    <location>
        <begin position="356"/>
        <end position="365"/>
    </location>
</feature>
<accession>A0AAU6SDC7</accession>
<protein>
    <submittedName>
        <fullName evidence="4">VanZ family protein</fullName>
    </submittedName>
</protein>
<feature type="transmembrane region" description="Helical" evidence="2">
    <location>
        <begin position="6"/>
        <end position="30"/>
    </location>
</feature>
<proteinExistence type="predicted"/>
<dbReference type="RefSeq" id="WP_349425810.1">
    <property type="nucleotide sequence ID" value="NZ_CP151632.1"/>
</dbReference>
<keyword evidence="2" id="KW-0472">Membrane</keyword>
<feature type="region of interest" description="Disordered" evidence="1">
    <location>
        <begin position="346"/>
        <end position="365"/>
    </location>
</feature>
<feature type="transmembrane region" description="Helical" evidence="2">
    <location>
        <begin position="215"/>
        <end position="236"/>
    </location>
</feature>
<dbReference type="PANTHER" id="PTHR36834">
    <property type="entry name" value="MEMBRANE PROTEIN-RELATED"/>
    <property type="match status" value="1"/>
</dbReference>
<keyword evidence="2" id="KW-0812">Transmembrane</keyword>
<dbReference type="InterPro" id="IPR006976">
    <property type="entry name" value="VanZ-like"/>
</dbReference>
<dbReference type="PANTHER" id="PTHR36834:SF1">
    <property type="entry name" value="INTEGRAL MEMBRANE PROTEIN"/>
    <property type="match status" value="1"/>
</dbReference>
<feature type="transmembrane region" description="Helical" evidence="2">
    <location>
        <begin position="42"/>
        <end position="61"/>
    </location>
</feature>
<feature type="domain" description="VanZ-like" evidence="3">
    <location>
        <begin position="83"/>
        <end position="180"/>
    </location>
</feature>
<evidence type="ECO:0000256" key="1">
    <source>
        <dbReference type="SAM" id="MobiDB-lite"/>
    </source>
</evidence>
<feature type="transmembrane region" description="Helical" evidence="2">
    <location>
        <begin position="310"/>
        <end position="328"/>
    </location>
</feature>
<gene>
    <name evidence="4" type="ORF">MRBLWS13_002630</name>
</gene>
<name>A0AAU6SDC7_9MICO</name>
<feature type="transmembrane region" description="Helical" evidence="2">
    <location>
        <begin position="131"/>
        <end position="153"/>
    </location>
</feature>
<organism evidence="4">
    <name type="scientific">Microbacterium sp. LWS13-1.2</name>
    <dbReference type="NCBI Taxonomy" id="3135264"/>
    <lineage>
        <taxon>Bacteria</taxon>
        <taxon>Bacillati</taxon>
        <taxon>Actinomycetota</taxon>
        <taxon>Actinomycetes</taxon>
        <taxon>Micrococcales</taxon>
        <taxon>Microbacteriaceae</taxon>
        <taxon>Microbacterium</taxon>
    </lineage>
</organism>
<evidence type="ECO:0000313" key="4">
    <source>
        <dbReference type="EMBL" id="WZO34958.1"/>
    </source>
</evidence>
<dbReference type="Pfam" id="PF04892">
    <property type="entry name" value="VanZ"/>
    <property type="match status" value="1"/>
</dbReference>
<keyword evidence="2" id="KW-1133">Transmembrane helix</keyword>
<dbReference type="AlphaFoldDB" id="A0AAU6SDC7"/>
<dbReference type="InterPro" id="IPR053150">
    <property type="entry name" value="Teicoplanin_resist-assoc"/>
</dbReference>